<protein>
    <submittedName>
        <fullName evidence="2">DUF1266 domain-containing protein</fullName>
    </submittedName>
</protein>
<evidence type="ECO:0000313" key="3">
    <source>
        <dbReference type="Proteomes" id="UP001431313"/>
    </source>
</evidence>
<dbReference type="RefSeq" id="WP_258788853.1">
    <property type="nucleotide sequence ID" value="NZ_JANUGQ010000015.1"/>
</dbReference>
<dbReference type="Proteomes" id="UP001431313">
    <property type="component" value="Unassembled WGS sequence"/>
</dbReference>
<evidence type="ECO:0000259" key="1">
    <source>
        <dbReference type="Pfam" id="PF06889"/>
    </source>
</evidence>
<gene>
    <name evidence="2" type="ORF">NX801_18445</name>
</gene>
<reference evidence="2" key="1">
    <citation type="submission" date="2022-08" db="EMBL/GenBank/DDBJ databases">
        <authorList>
            <person name="Somphong A."/>
            <person name="Phongsopitanun W."/>
        </authorList>
    </citation>
    <scope>NUCLEOTIDE SEQUENCE</scope>
    <source>
        <strain evidence="2">LP05-1</strain>
    </source>
</reference>
<feature type="domain" description="DUF1266" evidence="1">
    <location>
        <begin position="186"/>
        <end position="379"/>
    </location>
</feature>
<keyword evidence="3" id="KW-1185">Reference proteome</keyword>
<organism evidence="2 3">
    <name type="scientific">Streptomyces pyxinae</name>
    <dbReference type="NCBI Taxonomy" id="2970734"/>
    <lineage>
        <taxon>Bacteria</taxon>
        <taxon>Bacillati</taxon>
        <taxon>Actinomycetota</taxon>
        <taxon>Actinomycetes</taxon>
        <taxon>Kitasatosporales</taxon>
        <taxon>Streptomycetaceae</taxon>
        <taxon>Streptomyces</taxon>
    </lineage>
</organism>
<accession>A0ABT2CJM1</accession>
<proteinExistence type="predicted"/>
<comment type="caution">
    <text evidence="2">The sequence shown here is derived from an EMBL/GenBank/DDBJ whole genome shotgun (WGS) entry which is preliminary data.</text>
</comment>
<sequence>MNWTPPTVIERELYEAGLRGDVAAQLRVLAAEELYIGQYRHEVDAEPDMVTWRAVQDPATGWLCKPLLTRGMLPPWHPDWVFHGVSLDWVARFDWSGPQQFLVVNGGTPAAVSLPATPEHRAVWRRHYAENERTTRPRLLALHTGPLHGPLAFGLACGAHLAVRDGVPWNEAGTVYDDYPGQRRAMERDWGLTDHAGWQTQVSALLEYRNSPAAPEFALRVREQLRRGLGESPPADLWRETAAGTLHDEGAPPDVVADMEELVRRIMRYEARFRADGLLPGDGRVTTAAAYDYGRAACLARWGLAARLCDPYQAERTIVHAGALSKAAYRSWEDFSAGYVLGRALRFDDEEYGPYYEDALVSHRLLLADAGSPWRNIPW</sequence>
<dbReference type="EMBL" id="JANUGQ010000015">
    <property type="protein sequence ID" value="MCS0637608.1"/>
    <property type="molecule type" value="Genomic_DNA"/>
</dbReference>
<name>A0ABT2CJM1_9ACTN</name>
<evidence type="ECO:0000313" key="2">
    <source>
        <dbReference type="EMBL" id="MCS0637608.1"/>
    </source>
</evidence>
<dbReference type="InterPro" id="IPR009677">
    <property type="entry name" value="DUF1266"/>
</dbReference>
<dbReference type="Pfam" id="PF06889">
    <property type="entry name" value="DUF1266"/>
    <property type="match status" value="1"/>
</dbReference>